<dbReference type="GO" id="GO:1904680">
    <property type="term" value="F:peptide transmembrane transporter activity"/>
    <property type="evidence" value="ECO:0007669"/>
    <property type="project" value="InterPro"/>
</dbReference>
<organism evidence="10 11">
    <name type="scientific">Pseudoalteromonas rubra</name>
    <dbReference type="NCBI Taxonomy" id="43658"/>
    <lineage>
        <taxon>Bacteria</taxon>
        <taxon>Pseudomonadati</taxon>
        <taxon>Pseudomonadota</taxon>
        <taxon>Gammaproteobacteria</taxon>
        <taxon>Alteromonadales</taxon>
        <taxon>Pseudoalteromonadaceae</taxon>
        <taxon>Pseudoalteromonas</taxon>
    </lineage>
</organism>
<evidence type="ECO:0000259" key="8">
    <source>
        <dbReference type="PROSITE" id="PS50893"/>
    </source>
</evidence>
<sequence>MLAKLIQNTWWRFIATAFSSILFGVISVSLVALINEIINGTQESRVEQFTLFAILACLGVVLQLVSRILAEQLSELSQATVRQQVAEHVIGARFSHVEAQGAGKIKSCLTEHSLRVAEFFQGLPNILSNGMIVLGSFVYMAWLDWQVFVFAMLTLILGSVGYSLANATAFRKVSEAASIQDALYEQFDAIYAGAKELKLHREKRSAFLNQVIGDTITLLQKRRVQGASIYHYAASWGGFSVFAFIGGALFYLSGQAEDTGKVMSGFALLFLYMLTPLEVMLGAIPKAAAAKASANTIATLTEEMALMPHSDEAMTAFDQLTLKDISHGYYHEQSDEVFALTPINLTLGKGELVYLVGGNGSGKTTFAKLLCGLYEAQEGQIQVDGKTLESQQFDDYRQLFSTVFSDFYLFDRVLGCEGQALEDKGNALIRKLNLHHKVAIKDGAFTTQKLSQGQRKRLALVVAYMEDRPFYIFDEWAADQDPVFKDVFYRELLPELSAQGKTVLVITHDDKYFDLADRLLKMDNGCLSEPARVSPPGVSKQQTALA</sequence>
<dbReference type="GO" id="GO:0016887">
    <property type="term" value="F:ATP hydrolysis activity"/>
    <property type="evidence" value="ECO:0007669"/>
    <property type="project" value="InterPro"/>
</dbReference>
<dbReference type="SUPFAM" id="SSF52540">
    <property type="entry name" value="P-loop containing nucleoside triphosphate hydrolases"/>
    <property type="match status" value="1"/>
</dbReference>
<keyword evidence="4" id="KW-0067">ATP-binding</keyword>
<dbReference type="EMBL" id="CP013611">
    <property type="protein sequence ID" value="ALU43396.1"/>
    <property type="molecule type" value="Genomic_DNA"/>
</dbReference>
<dbReference type="Gene3D" id="1.20.1560.10">
    <property type="entry name" value="ABC transporter type 1, transmembrane domain"/>
    <property type="match status" value="1"/>
</dbReference>
<accession>A0A0U2X5S8</accession>
<dbReference type="GO" id="GO:0015833">
    <property type="term" value="P:peptide transport"/>
    <property type="evidence" value="ECO:0007669"/>
    <property type="project" value="InterPro"/>
</dbReference>
<evidence type="ECO:0000313" key="11">
    <source>
        <dbReference type="Proteomes" id="UP000069015"/>
    </source>
</evidence>
<dbReference type="InterPro" id="IPR039421">
    <property type="entry name" value="Type_1_exporter"/>
</dbReference>
<dbReference type="GO" id="GO:0034040">
    <property type="term" value="F:ATPase-coupled lipid transmembrane transporter activity"/>
    <property type="evidence" value="ECO:0007669"/>
    <property type="project" value="TreeGrafter"/>
</dbReference>
<dbReference type="InterPro" id="IPR003439">
    <property type="entry name" value="ABC_transporter-like_ATP-bd"/>
</dbReference>
<evidence type="ECO:0000256" key="1">
    <source>
        <dbReference type="ARBA" id="ARBA00004651"/>
    </source>
</evidence>
<proteinExistence type="predicted"/>
<evidence type="ECO:0000256" key="2">
    <source>
        <dbReference type="ARBA" id="ARBA00022692"/>
    </source>
</evidence>
<keyword evidence="2 7" id="KW-0812">Transmembrane</keyword>
<dbReference type="Gene3D" id="3.40.50.300">
    <property type="entry name" value="P-loop containing nucleotide triphosphate hydrolases"/>
    <property type="match status" value="1"/>
</dbReference>
<dbReference type="InterPro" id="IPR036640">
    <property type="entry name" value="ABC1_TM_sf"/>
</dbReference>
<dbReference type="CDD" id="cd03228">
    <property type="entry name" value="ABCC_MRP_Like"/>
    <property type="match status" value="1"/>
</dbReference>
<gene>
    <name evidence="10" type="ORF">AT705_10835</name>
</gene>
<dbReference type="PROSITE" id="PS50929">
    <property type="entry name" value="ABC_TM1F"/>
    <property type="match status" value="1"/>
</dbReference>
<feature type="transmembrane region" description="Helical" evidence="7">
    <location>
        <begin position="264"/>
        <end position="284"/>
    </location>
</feature>
<evidence type="ECO:0000256" key="7">
    <source>
        <dbReference type="SAM" id="Phobius"/>
    </source>
</evidence>
<feature type="transmembrane region" description="Helical" evidence="7">
    <location>
        <begin position="229"/>
        <end position="252"/>
    </location>
</feature>
<evidence type="ECO:0000259" key="9">
    <source>
        <dbReference type="PROSITE" id="PS50929"/>
    </source>
</evidence>
<dbReference type="RefSeq" id="WP_058796600.1">
    <property type="nucleotide sequence ID" value="NZ_CP013611.1"/>
</dbReference>
<evidence type="ECO:0000256" key="4">
    <source>
        <dbReference type="ARBA" id="ARBA00022840"/>
    </source>
</evidence>
<dbReference type="GO" id="GO:0140359">
    <property type="term" value="F:ABC-type transporter activity"/>
    <property type="evidence" value="ECO:0007669"/>
    <property type="project" value="InterPro"/>
</dbReference>
<dbReference type="KEGG" id="prr:AT705_10835"/>
<dbReference type="PANTHER" id="PTHR24221:SF233">
    <property type="entry name" value="ATP-BINDING_PERMEASE FUSION ABC TRANSPORTER-RELATED"/>
    <property type="match status" value="1"/>
</dbReference>
<keyword evidence="6 7" id="KW-0472">Membrane</keyword>
<feature type="domain" description="ABC transmembrane type-1" evidence="9">
    <location>
        <begin position="13"/>
        <end position="289"/>
    </location>
</feature>
<evidence type="ECO:0000313" key="10">
    <source>
        <dbReference type="EMBL" id="ALU43396.1"/>
    </source>
</evidence>
<dbReference type="InterPro" id="IPR027417">
    <property type="entry name" value="P-loop_NTPase"/>
</dbReference>
<evidence type="ECO:0000256" key="6">
    <source>
        <dbReference type="ARBA" id="ARBA00023136"/>
    </source>
</evidence>
<dbReference type="PROSITE" id="PS00211">
    <property type="entry name" value="ABC_TRANSPORTER_1"/>
    <property type="match status" value="1"/>
</dbReference>
<dbReference type="Proteomes" id="UP000069015">
    <property type="component" value="Chromosome 1"/>
</dbReference>
<dbReference type="PANTHER" id="PTHR24221">
    <property type="entry name" value="ATP-BINDING CASSETTE SUB-FAMILY B"/>
    <property type="match status" value="1"/>
</dbReference>
<feature type="transmembrane region" description="Helical" evidence="7">
    <location>
        <begin position="148"/>
        <end position="165"/>
    </location>
</feature>
<dbReference type="Pfam" id="PF00005">
    <property type="entry name" value="ABC_tran"/>
    <property type="match status" value="1"/>
</dbReference>
<dbReference type="SUPFAM" id="SSF90123">
    <property type="entry name" value="ABC transporter transmembrane region"/>
    <property type="match status" value="1"/>
</dbReference>
<feature type="domain" description="ABC transporter" evidence="8">
    <location>
        <begin position="320"/>
        <end position="545"/>
    </location>
</feature>
<dbReference type="InterPro" id="IPR005898">
    <property type="entry name" value="Cyc_pep_transpt_SyrD/YojI"/>
</dbReference>
<dbReference type="GO" id="GO:0005524">
    <property type="term" value="F:ATP binding"/>
    <property type="evidence" value="ECO:0007669"/>
    <property type="project" value="UniProtKB-KW"/>
</dbReference>
<feature type="transmembrane region" description="Helical" evidence="7">
    <location>
        <begin position="49"/>
        <end position="70"/>
    </location>
</feature>
<evidence type="ECO:0000256" key="5">
    <source>
        <dbReference type="ARBA" id="ARBA00022989"/>
    </source>
</evidence>
<dbReference type="InterPro" id="IPR011527">
    <property type="entry name" value="ABC1_TM_dom"/>
</dbReference>
<dbReference type="NCBIfam" id="TIGR01194">
    <property type="entry name" value="cyc_pep_trnsptr"/>
    <property type="match status" value="1"/>
</dbReference>
<protein>
    <submittedName>
        <fullName evidence="10">Cyclic peptide transporter</fullName>
    </submittedName>
</protein>
<dbReference type="SMART" id="SM00382">
    <property type="entry name" value="AAA"/>
    <property type="match status" value="1"/>
</dbReference>
<dbReference type="PROSITE" id="PS50893">
    <property type="entry name" value="ABC_TRANSPORTER_2"/>
    <property type="match status" value="1"/>
</dbReference>
<feature type="transmembrane region" description="Helical" evidence="7">
    <location>
        <begin position="12"/>
        <end position="34"/>
    </location>
</feature>
<dbReference type="InterPro" id="IPR003593">
    <property type="entry name" value="AAA+_ATPase"/>
</dbReference>
<comment type="subcellular location">
    <subcellularLocation>
        <location evidence="1">Cell membrane</location>
        <topology evidence="1">Multi-pass membrane protein</topology>
    </subcellularLocation>
</comment>
<keyword evidence="5 7" id="KW-1133">Transmembrane helix</keyword>
<dbReference type="AlphaFoldDB" id="A0A0U2X5S8"/>
<dbReference type="InterPro" id="IPR017871">
    <property type="entry name" value="ABC_transporter-like_CS"/>
</dbReference>
<evidence type="ECO:0000256" key="3">
    <source>
        <dbReference type="ARBA" id="ARBA00022741"/>
    </source>
</evidence>
<name>A0A0U2X5S8_9GAMM</name>
<reference evidence="10 11" key="1">
    <citation type="submission" date="2015-12" db="EMBL/GenBank/DDBJ databases">
        <title>Complete genome sequence of Pseudoalteromonas rubra SCSIO 6842, harboring a conjugative plasmid.</title>
        <authorList>
            <person name="Li B."/>
            <person name="Wang X."/>
        </authorList>
    </citation>
    <scope>NUCLEOTIDE SEQUENCE [LARGE SCALE GENOMIC DNA]</scope>
    <source>
        <strain evidence="10 11">SCSIO 6842</strain>
    </source>
</reference>
<feature type="transmembrane region" description="Helical" evidence="7">
    <location>
        <begin position="122"/>
        <end position="142"/>
    </location>
</feature>
<dbReference type="GO" id="GO:0005886">
    <property type="term" value="C:plasma membrane"/>
    <property type="evidence" value="ECO:0007669"/>
    <property type="project" value="UniProtKB-SubCell"/>
</dbReference>
<keyword evidence="3" id="KW-0547">Nucleotide-binding</keyword>